<feature type="domain" description="EXPERA" evidence="10">
    <location>
        <begin position="5"/>
        <end position="150"/>
    </location>
</feature>
<sequence length="182" mass="21167">MRRVLEWMFFTYFLINIPIVIIMDSQIVFPSWLYPQSVKDAVSWYGKTMKDPMMLEPPAWYQAFCMCEQFLQLPFFFAAAYAFYKGNCGWVRMPAIIYSAHVVTTLVAILYHIAMHDFSQSKYPGPSTMMERLTLISIYLPFFVIPLLLLIVMVADEGYGSHASIKGPLQPEPRRSLRLKKK</sequence>
<proteinExistence type="inferred from homology"/>
<evidence type="ECO:0000256" key="2">
    <source>
        <dbReference type="ARBA" id="ARBA00009096"/>
    </source>
</evidence>
<dbReference type="PANTHER" id="PTHR31204:SF1">
    <property type="entry name" value="SIGMA INTRACELLULAR RECEPTOR 2"/>
    <property type="match status" value="1"/>
</dbReference>
<evidence type="ECO:0000256" key="1">
    <source>
        <dbReference type="ARBA" id="ARBA00004477"/>
    </source>
</evidence>
<keyword evidence="12" id="KW-0675">Receptor</keyword>
<dbReference type="InterPro" id="IPR033118">
    <property type="entry name" value="EXPERA"/>
</dbReference>
<evidence type="ECO:0000313" key="11">
    <source>
        <dbReference type="Proteomes" id="UP000085678"/>
    </source>
</evidence>
<keyword evidence="11" id="KW-1185">Reference proteome</keyword>
<evidence type="ECO:0000256" key="9">
    <source>
        <dbReference type="PIRNR" id="PIRNR031032"/>
    </source>
</evidence>
<feature type="transmembrane region" description="Helical" evidence="9">
    <location>
        <begin position="59"/>
        <end position="83"/>
    </location>
</feature>
<evidence type="ECO:0000256" key="7">
    <source>
        <dbReference type="ARBA" id="ARBA00023136"/>
    </source>
</evidence>
<feature type="transmembrane region" description="Helical" evidence="9">
    <location>
        <begin position="7"/>
        <end position="29"/>
    </location>
</feature>
<evidence type="ECO:0000313" key="12">
    <source>
        <dbReference type="RefSeq" id="XP_013416578.1"/>
    </source>
</evidence>
<keyword evidence="7 9" id="KW-0472">Membrane</keyword>
<dbReference type="Pfam" id="PF05241">
    <property type="entry name" value="EBP"/>
    <property type="match status" value="1"/>
</dbReference>
<dbReference type="PIRSF" id="PIRSF031032">
    <property type="entry name" value="TMP_97_prd"/>
    <property type="match status" value="1"/>
</dbReference>
<evidence type="ECO:0000256" key="5">
    <source>
        <dbReference type="ARBA" id="ARBA00022824"/>
    </source>
</evidence>
<accession>A0A1S3K1S1</accession>
<dbReference type="InterPro" id="IPR016964">
    <property type="entry name" value="Sigma2_recept"/>
</dbReference>
<dbReference type="PROSITE" id="PS51751">
    <property type="entry name" value="EXPERA"/>
    <property type="match status" value="1"/>
</dbReference>
<evidence type="ECO:0000256" key="6">
    <source>
        <dbReference type="ARBA" id="ARBA00022989"/>
    </source>
</evidence>
<keyword evidence="6 9" id="KW-1133">Transmembrane helix</keyword>
<feature type="transmembrane region" description="Helical" evidence="9">
    <location>
        <begin position="95"/>
        <end position="114"/>
    </location>
</feature>
<dbReference type="InterPro" id="IPR051987">
    <property type="entry name" value="Sigma-2_receptor-like"/>
</dbReference>
<comment type="subcellular location">
    <subcellularLocation>
        <location evidence="1">Endoplasmic reticulum membrane</location>
        <topology evidence="1">Multi-pass membrane protein</topology>
    </subcellularLocation>
</comment>
<feature type="transmembrane region" description="Helical" evidence="9">
    <location>
        <begin position="134"/>
        <end position="155"/>
    </location>
</feature>
<dbReference type="AlphaFoldDB" id="A0A1S3K1S1"/>
<dbReference type="Proteomes" id="UP000085678">
    <property type="component" value="Unplaced"/>
</dbReference>
<evidence type="ECO:0000259" key="10">
    <source>
        <dbReference type="PROSITE" id="PS51751"/>
    </source>
</evidence>
<evidence type="ECO:0000256" key="4">
    <source>
        <dbReference type="ARBA" id="ARBA00022692"/>
    </source>
</evidence>
<evidence type="ECO:0000256" key="3">
    <source>
        <dbReference type="ARBA" id="ARBA00018102"/>
    </source>
</evidence>
<keyword evidence="4 9" id="KW-0812">Transmembrane</keyword>
<name>A0A1S3K1S1_LINAN</name>
<gene>
    <name evidence="12" type="primary">LOC106178093</name>
</gene>
<dbReference type="OrthoDB" id="433124at2759"/>
<dbReference type="GeneID" id="106178093"/>
<dbReference type="PANTHER" id="PTHR31204">
    <property type="entry name" value="SIGMA INTRACELLULAR RECEPTOR 2"/>
    <property type="match status" value="1"/>
</dbReference>
<comment type="similarity">
    <text evidence="2">Belongs to the TMEM97/sigma-2 receptor family.</text>
</comment>
<evidence type="ECO:0000256" key="8">
    <source>
        <dbReference type="ARBA" id="ARBA00031073"/>
    </source>
</evidence>
<reference evidence="12" key="1">
    <citation type="submission" date="2025-08" db="UniProtKB">
        <authorList>
            <consortium name="RefSeq"/>
        </authorList>
    </citation>
    <scope>IDENTIFICATION</scope>
    <source>
        <tissue evidence="12">Gonads</tissue>
    </source>
</reference>
<protein>
    <recommendedName>
        <fullName evidence="3">Sigma intracellular receptor 2</fullName>
    </recommendedName>
    <alternativeName>
        <fullName evidence="8">Transmembrane protein 97</fullName>
    </alternativeName>
</protein>
<dbReference type="RefSeq" id="XP_013416578.1">
    <property type="nucleotide sequence ID" value="XM_013561124.1"/>
</dbReference>
<organism evidence="11 12">
    <name type="scientific">Lingula anatina</name>
    <name type="common">Brachiopod</name>
    <name type="synonym">Lingula unguis</name>
    <dbReference type="NCBI Taxonomy" id="7574"/>
    <lineage>
        <taxon>Eukaryota</taxon>
        <taxon>Metazoa</taxon>
        <taxon>Spiralia</taxon>
        <taxon>Lophotrochozoa</taxon>
        <taxon>Brachiopoda</taxon>
        <taxon>Linguliformea</taxon>
        <taxon>Lingulata</taxon>
        <taxon>Lingulida</taxon>
        <taxon>Linguloidea</taxon>
        <taxon>Lingulidae</taxon>
        <taxon>Lingula</taxon>
    </lineage>
</organism>
<dbReference type="GO" id="GO:0005789">
    <property type="term" value="C:endoplasmic reticulum membrane"/>
    <property type="evidence" value="ECO:0007669"/>
    <property type="project" value="UniProtKB-SubCell"/>
</dbReference>
<keyword evidence="5" id="KW-0256">Endoplasmic reticulum</keyword>